<evidence type="ECO:0000256" key="5">
    <source>
        <dbReference type="ARBA" id="ARBA00022842"/>
    </source>
</evidence>
<proteinExistence type="inferred from homology"/>
<organism evidence="6">
    <name type="scientific">mine drainage metagenome</name>
    <dbReference type="NCBI Taxonomy" id="410659"/>
    <lineage>
        <taxon>unclassified sequences</taxon>
        <taxon>metagenomes</taxon>
        <taxon>ecological metagenomes</taxon>
    </lineage>
</organism>
<protein>
    <submittedName>
        <fullName evidence="6">Polyprenyl synthetase</fullName>
        <ecNumber evidence="6">2.5.1.-</ecNumber>
    </submittedName>
</protein>
<keyword evidence="3 6" id="KW-0808">Transferase</keyword>
<comment type="similarity">
    <text evidence="2">Belongs to the FPP/GGPP synthase family.</text>
</comment>
<dbReference type="GO" id="GO:0046872">
    <property type="term" value="F:metal ion binding"/>
    <property type="evidence" value="ECO:0007669"/>
    <property type="project" value="UniProtKB-KW"/>
</dbReference>
<evidence type="ECO:0000256" key="2">
    <source>
        <dbReference type="ARBA" id="ARBA00006706"/>
    </source>
</evidence>
<dbReference type="PANTHER" id="PTHR12001">
    <property type="entry name" value="GERANYLGERANYL PYROPHOSPHATE SYNTHASE"/>
    <property type="match status" value="1"/>
</dbReference>
<evidence type="ECO:0000256" key="3">
    <source>
        <dbReference type="ARBA" id="ARBA00022679"/>
    </source>
</evidence>
<dbReference type="InterPro" id="IPR008949">
    <property type="entry name" value="Isoprenoid_synthase_dom_sf"/>
</dbReference>
<gene>
    <name evidence="6" type="ORF">B1B_08770</name>
</gene>
<dbReference type="SUPFAM" id="SSF48576">
    <property type="entry name" value="Terpenoid synthases"/>
    <property type="match status" value="1"/>
</dbReference>
<reference evidence="6" key="2">
    <citation type="journal article" date="2014" name="ISME J.">
        <title>Microbial stratification in low pH oxic and suboxic macroscopic growths along an acid mine drainage.</title>
        <authorList>
            <person name="Mendez-Garcia C."/>
            <person name="Mesa V."/>
            <person name="Sprenger R.R."/>
            <person name="Richter M."/>
            <person name="Diez M.S."/>
            <person name="Solano J."/>
            <person name="Bargiela R."/>
            <person name="Golyshina O.V."/>
            <person name="Manteca A."/>
            <person name="Ramos J.L."/>
            <person name="Gallego J.R."/>
            <person name="Llorente I."/>
            <person name="Martins Dos Santos V.A."/>
            <person name="Jensen O.N."/>
            <person name="Pelaez A.I."/>
            <person name="Sanchez J."/>
            <person name="Ferrer M."/>
        </authorList>
    </citation>
    <scope>NUCLEOTIDE SEQUENCE</scope>
</reference>
<dbReference type="PANTHER" id="PTHR12001:SF69">
    <property type="entry name" value="ALL TRANS-POLYPRENYL-DIPHOSPHATE SYNTHASE PDSS1"/>
    <property type="match status" value="1"/>
</dbReference>
<evidence type="ECO:0000313" key="6">
    <source>
        <dbReference type="EMBL" id="EQD57502.1"/>
    </source>
</evidence>
<dbReference type="AlphaFoldDB" id="T1AJL8"/>
<keyword evidence="5" id="KW-0460">Magnesium</keyword>
<dbReference type="InterPro" id="IPR000092">
    <property type="entry name" value="Polyprenyl_synt"/>
</dbReference>
<dbReference type="InterPro" id="IPR033749">
    <property type="entry name" value="Polyprenyl_synt_CS"/>
</dbReference>
<reference evidence="6" key="1">
    <citation type="submission" date="2013-08" db="EMBL/GenBank/DDBJ databases">
        <authorList>
            <person name="Mendez C."/>
            <person name="Richter M."/>
            <person name="Ferrer M."/>
            <person name="Sanchez J."/>
        </authorList>
    </citation>
    <scope>NUCLEOTIDE SEQUENCE</scope>
</reference>
<feature type="non-terminal residue" evidence="6">
    <location>
        <position position="149"/>
    </location>
</feature>
<dbReference type="Pfam" id="PF00348">
    <property type="entry name" value="polyprenyl_synt"/>
    <property type="match status" value="1"/>
</dbReference>
<name>T1AJL8_9ZZZZ</name>
<dbReference type="GO" id="GO:0004659">
    <property type="term" value="F:prenyltransferase activity"/>
    <property type="evidence" value="ECO:0007669"/>
    <property type="project" value="InterPro"/>
</dbReference>
<keyword evidence="4" id="KW-0479">Metal-binding</keyword>
<dbReference type="Gene3D" id="1.10.600.10">
    <property type="entry name" value="Farnesyl Diphosphate Synthase"/>
    <property type="match status" value="1"/>
</dbReference>
<dbReference type="GO" id="GO:0008299">
    <property type="term" value="P:isoprenoid biosynthetic process"/>
    <property type="evidence" value="ECO:0007669"/>
    <property type="project" value="InterPro"/>
</dbReference>
<evidence type="ECO:0000256" key="4">
    <source>
        <dbReference type="ARBA" id="ARBA00022723"/>
    </source>
</evidence>
<comment type="cofactor">
    <cofactor evidence="1">
        <name>Mg(2+)</name>
        <dbReference type="ChEBI" id="CHEBI:18420"/>
    </cofactor>
</comment>
<dbReference type="EMBL" id="AUZY01005749">
    <property type="protein sequence ID" value="EQD57502.1"/>
    <property type="molecule type" value="Genomic_DNA"/>
</dbReference>
<dbReference type="EC" id="2.5.1.-" evidence="6"/>
<dbReference type="PROSITE" id="PS00723">
    <property type="entry name" value="POLYPRENYL_SYNTHASE_1"/>
    <property type="match status" value="1"/>
</dbReference>
<sequence>MTEAARYACSTGGKRVRPLVMAAAHRALGAETTQPIHSLAAAFQLIHTATLVHDDVIDHAETRRGRPSMPRAYGVPLAIVSGDYLFVRAFELAAEYPRSIIMRCGEACADLVEGEVLQEASRFDLSSGRAHYFRVIDRKTAAIIVAALS</sequence>
<comment type="caution">
    <text evidence="6">The sequence shown here is derived from an EMBL/GenBank/DDBJ whole genome shotgun (WGS) entry which is preliminary data.</text>
</comment>
<accession>T1AJL8</accession>
<evidence type="ECO:0000256" key="1">
    <source>
        <dbReference type="ARBA" id="ARBA00001946"/>
    </source>
</evidence>